<dbReference type="RefSeq" id="WP_281377204.1">
    <property type="nucleotide sequence ID" value="NZ_JACCFK010000001.1"/>
</dbReference>
<protein>
    <submittedName>
        <fullName evidence="1">Uncharacterized protein</fullName>
    </submittedName>
</protein>
<dbReference type="AlphaFoldDB" id="A0A853B2J7"/>
<name>A0A853B2J7_9PSEU</name>
<evidence type="ECO:0000313" key="1">
    <source>
        <dbReference type="EMBL" id="NYI88866.1"/>
    </source>
</evidence>
<keyword evidence="2" id="KW-1185">Reference proteome</keyword>
<dbReference type="EMBL" id="JACCFK010000001">
    <property type="protein sequence ID" value="NYI88866.1"/>
    <property type="molecule type" value="Genomic_DNA"/>
</dbReference>
<organism evidence="1 2">
    <name type="scientific">Amycolatopsis endophytica</name>
    <dbReference type="NCBI Taxonomy" id="860233"/>
    <lineage>
        <taxon>Bacteria</taxon>
        <taxon>Bacillati</taxon>
        <taxon>Actinomycetota</taxon>
        <taxon>Actinomycetes</taxon>
        <taxon>Pseudonocardiales</taxon>
        <taxon>Pseudonocardiaceae</taxon>
        <taxon>Amycolatopsis</taxon>
    </lineage>
</organism>
<accession>A0A853B2J7</accession>
<evidence type="ECO:0000313" key="2">
    <source>
        <dbReference type="Proteomes" id="UP000549616"/>
    </source>
</evidence>
<sequence length="41" mass="4115">MVFTALLVEAGVAVAVASALTAYARRHFAPRAAVAAAAEAE</sequence>
<comment type="caution">
    <text evidence="1">The sequence shown here is derived from an EMBL/GenBank/DDBJ whole genome shotgun (WGS) entry which is preliminary data.</text>
</comment>
<reference evidence="1 2" key="1">
    <citation type="submission" date="2020-07" db="EMBL/GenBank/DDBJ databases">
        <title>Sequencing the genomes of 1000 actinobacteria strains.</title>
        <authorList>
            <person name="Klenk H.-P."/>
        </authorList>
    </citation>
    <scope>NUCLEOTIDE SEQUENCE [LARGE SCALE GENOMIC DNA]</scope>
    <source>
        <strain evidence="1 2">DSM 104006</strain>
    </source>
</reference>
<dbReference type="Proteomes" id="UP000549616">
    <property type="component" value="Unassembled WGS sequence"/>
</dbReference>
<gene>
    <name evidence="1" type="ORF">HNR02_002189</name>
</gene>
<proteinExistence type="predicted"/>